<sequence>MGAVLSTVGPYGLILGVAAIFGLPFLLFSLSRNFTGRHMLGFAVGMFGVIIGINIWLATQAVQTFPGLETTNSYVASQRFDRERAAQDKLGWTVTPDYDGHELTLAIRDRDGHPARVRTLSATVGRPTHVRDDQTPVFTYAGGVFRAPLTLAPGLWNIHITAEAGDGTVFRQRIDHYAGAEVK</sequence>
<dbReference type="AlphaFoldDB" id="A0A1H2WK88"/>
<dbReference type="Pfam" id="PF05751">
    <property type="entry name" value="FixH"/>
    <property type="match status" value="1"/>
</dbReference>
<dbReference type="InterPro" id="IPR008620">
    <property type="entry name" value="FixH"/>
</dbReference>
<evidence type="ECO:0000313" key="3">
    <source>
        <dbReference type="Proteomes" id="UP000182944"/>
    </source>
</evidence>
<name>A0A1H2WK88_9RHOB</name>
<feature type="transmembrane region" description="Helical" evidence="1">
    <location>
        <begin position="12"/>
        <end position="30"/>
    </location>
</feature>
<keyword evidence="1" id="KW-0812">Transmembrane</keyword>
<keyword evidence="3" id="KW-1185">Reference proteome</keyword>
<feature type="transmembrane region" description="Helical" evidence="1">
    <location>
        <begin position="39"/>
        <end position="58"/>
    </location>
</feature>
<dbReference type="RefSeq" id="WP_081969042.1">
    <property type="nucleotide sequence ID" value="NZ_FNNA01000002.1"/>
</dbReference>
<reference evidence="3" key="1">
    <citation type="submission" date="2016-10" db="EMBL/GenBank/DDBJ databases">
        <authorList>
            <person name="Varghese N."/>
            <person name="Submissions S."/>
        </authorList>
    </citation>
    <scope>NUCLEOTIDE SEQUENCE [LARGE SCALE GENOMIC DNA]</scope>
    <source>
        <strain evidence="3">DSM 29303</strain>
    </source>
</reference>
<dbReference type="STRING" id="1545044.SAMN05444276_102169"/>
<organism evidence="2 3">
    <name type="scientific">Paracoccus sanguinis</name>
    <dbReference type="NCBI Taxonomy" id="1545044"/>
    <lineage>
        <taxon>Bacteria</taxon>
        <taxon>Pseudomonadati</taxon>
        <taxon>Pseudomonadota</taxon>
        <taxon>Alphaproteobacteria</taxon>
        <taxon>Rhodobacterales</taxon>
        <taxon>Paracoccaceae</taxon>
        <taxon>Paracoccus</taxon>
    </lineage>
</organism>
<proteinExistence type="predicted"/>
<accession>A0A1H2WK88</accession>
<keyword evidence="1" id="KW-1133">Transmembrane helix</keyword>
<keyword evidence="1" id="KW-0472">Membrane</keyword>
<protein>
    <submittedName>
        <fullName evidence="2">YD repeat-containing protein</fullName>
    </submittedName>
</protein>
<evidence type="ECO:0000313" key="2">
    <source>
        <dbReference type="EMBL" id="SDW80419.1"/>
    </source>
</evidence>
<evidence type="ECO:0000256" key="1">
    <source>
        <dbReference type="SAM" id="Phobius"/>
    </source>
</evidence>
<gene>
    <name evidence="2" type="ORF">SAMN05444276_102169</name>
</gene>
<dbReference type="OrthoDB" id="1495896at2"/>
<dbReference type="EMBL" id="FNNA01000002">
    <property type="protein sequence ID" value="SDW80419.1"/>
    <property type="molecule type" value="Genomic_DNA"/>
</dbReference>
<dbReference type="Proteomes" id="UP000182944">
    <property type="component" value="Unassembled WGS sequence"/>
</dbReference>